<dbReference type="Proteomes" id="UP000053105">
    <property type="component" value="Unassembled WGS sequence"/>
</dbReference>
<keyword evidence="4 10" id="KW-0812">Transmembrane</keyword>
<dbReference type="PANTHER" id="PTHR21137:SF35">
    <property type="entry name" value="ODORANT RECEPTOR 19A-RELATED"/>
    <property type="match status" value="1"/>
</dbReference>
<keyword evidence="2" id="KW-1003">Cell membrane</keyword>
<evidence type="ECO:0000256" key="3">
    <source>
        <dbReference type="ARBA" id="ARBA00022606"/>
    </source>
</evidence>
<evidence type="ECO:0000256" key="1">
    <source>
        <dbReference type="ARBA" id="ARBA00004651"/>
    </source>
</evidence>
<keyword evidence="12" id="KW-1185">Reference proteome</keyword>
<proteinExistence type="predicted"/>
<keyword evidence="6 10" id="KW-1133">Transmembrane helix</keyword>
<feature type="transmembrane region" description="Helical" evidence="10">
    <location>
        <begin position="470"/>
        <end position="498"/>
    </location>
</feature>
<comment type="subcellular location">
    <subcellularLocation>
        <location evidence="1">Cell membrane</location>
        <topology evidence="1">Multi-pass membrane protein</topology>
    </subcellularLocation>
</comment>
<feature type="transmembrane region" description="Helical" evidence="10">
    <location>
        <begin position="176"/>
        <end position="203"/>
    </location>
</feature>
<evidence type="ECO:0000313" key="12">
    <source>
        <dbReference type="Proteomes" id="UP000053105"/>
    </source>
</evidence>
<evidence type="ECO:0000256" key="7">
    <source>
        <dbReference type="ARBA" id="ARBA00023136"/>
    </source>
</evidence>
<keyword evidence="8" id="KW-0675">Receptor</keyword>
<feature type="transmembrane region" description="Helical" evidence="10">
    <location>
        <begin position="601"/>
        <end position="621"/>
    </location>
</feature>
<feature type="transmembrane region" description="Helical" evidence="10">
    <location>
        <begin position="39"/>
        <end position="66"/>
    </location>
</feature>
<accession>A0A0M8ZYU6</accession>
<evidence type="ECO:0000256" key="8">
    <source>
        <dbReference type="ARBA" id="ARBA00023170"/>
    </source>
</evidence>
<dbReference type="GO" id="GO:0007165">
    <property type="term" value="P:signal transduction"/>
    <property type="evidence" value="ECO:0007669"/>
    <property type="project" value="UniProtKB-KW"/>
</dbReference>
<feature type="transmembrane region" description="Helical" evidence="10">
    <location>
        <begin position="633"/>
        <end position="652"/>
    </location>
</feature>
<evidence type="ECO:0000256" key="9">
    <source>
        <dbReference type="ARBA" id="ARBA00023224"/>
    </source>
</evidence>
<evidence type="ECO:0000256" key="6">
    <source>
        <dbReference type="ARBA" id="ARBA00022989"/>
    </source>
</evidence>
<dbReference type="EMBL" id="KQ435794">
    <property type="protein sequence ID" value="KOX73697.1"/>
    <property type="molecule type" value="Genomic_DNA"/>
</dbReference>
<evidence type="ECO:0000256" key="2">
    <source>
        <dbReference type="ARBA" id="ARBA00022475"/>
    </source>
</evidence>
<dbReference type="InterPro" id="IPR004117">
    <property type="entry name" value="7tm6_olfct_rcpt"/>
</dbReference>
<dbReference type="OrthoDB" id="7540137at2759"/>
<dbReference type="GO" id="GO:0005886">
    <property type="term" value="C:plasma membrane"/>
    <property type="evidence" value="ECO:0007669"/>
    <property type="project" value="UniProtKB-SubCell"/>
</dbReference>
<evidence type="ECO:0000256" key="4">
    <source>
        <dbReference type="ARBA" id="ARBA00022692"/>
    </source>
</evidence>
<dbReference type="AlphaFoldDB" id="A0A0M8ZYU6"/>
<gene>
    <name evidence="11" type="ORF">WN51_13775</name>
</gene>
<dbReference type="GO" id="GO:0004984">
    <property type="term" value="F:olfactory receptor activity"/>
    <property type="evidence" value="ECO:0007669"/>
    <property type="project" value="InterPro"/>
</dbReference>
<keyword evidence="5" id="KW-0552">Olfaction</keyword>
<sequence>MSLAKNAEDDLRDSMTVFYSALRISGVWPNRTKSSLSSVILNTCIIFTSYFMQLATLVPSVLYAFAKEKNARRRIKLLTPQINNLCQLIKYTILFRRMKEFREMMEDIRTSWLNATEENRRIFRRNAKIGILKGRIVLPNNTTIRLLSCPSYFVFFNEQVTPNYEIIYILQIFSGIFTYTTLCATMGVCAMFCLHMCSLLRILTNKMIELSDQLDISENAVQEKIANIVEHRTQIKRFSTNIDRIIPSICFFEMINDTLVACVVGYCIIMEWENSNVVAISETVRRTCATLNWYRFPMNKARYLVLVTIMSNYRIKITAAKVVDVSLVTFMDNKKRFVVLPAAPDNGTTSHAHVSEKEQYQGYTAHYGTDYQLHHAVLQIYDSLAANEQDSEKCERDQRGLGKCHGGESILRRIVIVAAITMYGGGLCHRTVVPLLKGTTVTPDNITIRPLPSPTHLIILNEQKSPTYEILFILQVFAGFVAYAVVCGISGMSALLVLHTCSMLRILANKMNRLVTKKDVPEMMVEQRIADIVEYQMKIKREHLSDRNGGLLVSPVSSRILYHHDDLSFNVKFNLWTLKTIGTWPRSPDHSLLDTIQHVTLNLLCYGLLAFILIPCSMFIVLEIKDFYNQLKLGSALSFFMMAVMKYCVFIAREGDIRRCVNLIENDWKNVRHEEDRKIMLKNASFSRRLIVICGAFMYGGVIFYYITLPLTRAKIVEEGGNLTYRRLVYPFPKVLLDARHSPINEIFYTIQLCSGFVAHNITVAACGLAALLTMHACGQLQVLMSWLEKLVNGRENDNESLDQKLANIVEQHVRIIK</sequence>
<dbReference type="PANTHER" id="PTHR21137">
    <property type="entry name" value="ODORANT RECEPTOR"/>
    <property type="match status" value="1"/>
</dbReference>
<reference evidence="11 12" key="1">
    <citation type="submission" date="2015-07" db="EMBL/GenBank/DDBJ databases">
        <title>The genome of Melipona quadrifasciata.</title>
        <authorList>
            <person name="Pan H."/>
            <person name="Kapheim K."/>
        </authorList>
    </citation>
    <scope>NUCLEOTIDE SEQUENCE [LARGE SCALE GENOMIC DNA]</scope>
    <source>
        <strain evidence="11">0111107301</strain>
        <tissue evidence="11">Whole body</tissue>
    </source>
</reference>
<evidence type="ECO:0000313" key="11">
    <source>
        <dbReference type="EMBL" id="KOX73697.1"/>
    </source>
</evidence>
<dbReference type="STRING" id="166423.A0A0M8ZYU6"/>
<organism evidence="11 12">
    <name type="scientific">Melipona quadrifasciata</name>
    <dbReference type="NCBI Taxonomy" id="166423"/>
    <lineage>
        <taxon>Eukaryota</taxon>
        <taxon>Metazoa</taxon>
        <taxon>Ecdysozoa</taxon>
        <taxon>Arthropoda</taxon>
        <taxon>Hexapoda</taxon>
        <taxon>Insecta</taxon>
        <taxon>Pterygota</taxon>
        <taxon>Neoptera</taxon>
        <taxon>Endopterygota</taxon>
        <taxon>Hymenoptera</taxon>
        <taxon>Apocrita</taxon>
        <taxon>Aculeata</taxon>
        <taxon>Apoidea</taxon>
        <taxon>Anthophila</taxon>
        <taxon>Apidae</taxon>
        <taxon>Melipona</taxon>
    </lineage>
</organism>
<keyword evidence="3" id="KW-0716">Sensory transduction</keyword>
<name>A0A0M8ZYU6_9HYME</name>
<dbReference type="Pfam" id="PF02949">
    <property type="entry name" value="7tm_6"/>
    <property type="match status" value="3"/>
</dbReference>
<keyword evidence="7 10" id="KW-0472">Membrane</keyword>
<keyword evidence="9" id="KW-0807">Transducer</keyword>
<dbReference type="GO" id="GO:0005549">
    <property type="term" value="F:odorant binding"/>
    <property type="evidence" value="ECO:0007669"/>
    <property type="project" value="InterPro"/>
</dbReference>
<evidence type="ECO:0000256" key="5">
    <source>
        <dbReference type="ARBA" id="ARBA00022725"/>
    </source>
</evidence>
<feature type="transmembrane region" description="Helical" evidence="10">
    <location>
        <begin position="690"/>
        <end position="707"/>
    </location>
</feature>
<evidence type="ECO:0000256" key="10">
    <source>
        <dbReference type="SAM" id="Phobius"/>
    </source>
</evidence>
<evidence type="ECO:0008006" key="13">
    <source>
        <dbReference type="Google" id="ProtNLM"/>
    </source>
</evidence>
<protein>
    <recommendedName>
        <fullName evidence="13">Odorant receptor 13a</fullName>
    </recommendedName>
</protein>